<evidence type="ECO:0000313" key="2">
    <source>
        <dbReference type="EMBL" id="BAP55227.1"/>
    </source>
</evidence>
<keyword evidence="3" id="KW-1185">Reference proteome</keyword>
<protein>
    <submittedName>
        <fullName evidence="2">Exopolyphosphatase</fullName>
    </submittedName>
</protein>
<dbReference type="STRING" id="40754.THII_0930"/>
<evidence type="ECO:0000313" key="3">
    <source>
        <dbReference type="Proteomes" id="UP000031623"/>
    </source>
</evidence>
<dbReference type="InterPro" id="IPR035986">
    <property type="entry name" value="PKD_dom_sf"/>
</dbReference>
<dbReference type="EMBL" id="AP014633">
    <property type="protein sequence ID" value="BAP55227.1"/>
    <property type="molecule type" value="Genomic_DNA"/>
</dbReference>
<dbReference type="Proteomes" id="UP000031623">
    <property type="component" value="Chromosome"/>
</dbReference>
<dbReference type="InterPro" id="IPR038763">
    <property type="entry name" value="DHH_sf"/>
</dbReference>
<dbReference type="SUPFAM" id="SSF49299">
    <property type="entry name" value="PKD domain"/>
    <property type="match status" value="2"/>
</dbReference>
<reference evidence="2 3" key="1">
    <citation type="journal article" date="2014" name="ISME J.">
        <title>Ecophysiology of Thioploca ingrica as revealed by the complete genome sequence supplemented with proteomic evidence.</title>
        <authorList>
            <person name="Kojima H."/>
            <person name="Ogura Y."/>
            <person name="Yamamoto N."/>
            <person name="Togashi T."/>
            <person name="Mori H."/>
            <person name="Watanabe T."/>
            <person name="Nemoto F."/>
            <person name="Kurokawa K."/>
            <person name="Hayashi T."/>
            <person name="Fukui M."/>
        </authorList>
    </citation>
    <scope>NUCLEOTIDE SEQUENCE [LARGE SCALE GENOMIC DNA]</scope>
</reference>
<dbReference type="InterPro" id="IPR000601">
    <property type="entry name" value="PKD_dom"/>
</dbReference>
<dbReference type="KEGG" id="tig:THII_0930"/>
<dbReference type="InterPro" id="IPR022409">
    <property type="entry name" value="PKD/Chitinase_dom"/>
</dbReference>
<dbReference type="SMART" id="SM00089">
    <property type="entry name" value="PKD"/>
    <property type="match status" value="2"/>
</dbReference>
<dbReference type="AlphaFoldDB" id="A0A090AIK0"/>
<gene>
    <name evidence="2" type="ORF">THII_0930</name>
</gene>
<feature type="domain" description="PKD/Chitinase" evidence="1">
    <location>
        <begin position="465"/>
        <end position="549"/>
    </location>
</feature>
<dbReference type="HOGENOM" id="CLU_400032_0_0_6"/>
<dbReference type="Gene3D" id="2.60.40.10">
    <property type="entry name" value="Immunoglobulins"/>
    <property type="match status" value="2"/>
</dbReference>
<evidence type="ECO:0000259" key="1">
    <source>
        <dbReference type="SMART" id="SM00089"/>
    </source>
</evidence>
<organism evidence="2 3">
    <name type="scientific">Thioploca ingrica</name>
    <dbReference type="NCBI Taxonomy" id="40754"/>
    <lineage>
        <taxon>Bacteria</taxon>
        <taxon>Pseudomonadati</taxon>
        <taxon>Pseudomonadota</taxon>
        <taxon>Gammaproteobacteria</taxon>
        <taxon>Thiotrichales</taxon>
        <taxon>Thiotrichaceae</taxon>
        <taxon>Thioploca</taxon>
    </lineage>
</organism>
<feature type="domain" description="PKD/Chitinase" evidence="1">
    <location>
        <begin position="375"/>
        <end position="460"/>
    </location>
</feature>
<name>A0A090AIK0_9GAMM</name>
<dbReference type="Gene3D" id="3.10.310.30">
    <property type="match status" value="1"/>
</dbReference>
<dbReference type="InterPro" id="IPR013783">
    <property type="entry name" value="Ig-like_fold"/>
</dbReference>
<dbReference type="Pfam" id="PF18911">
    <property type="entry name" value="PKD_4"/>
    <property type="match status" value="1"/>
</dbReference>
<proteinExistence type="predicted"/>
<sequence>MSVQVLHNNPARKKHRLITRNDFDGLVCAVLLKEINLIEEILFVNPKDMQESKVNVTAYDITTNLPYVPGAYLIFDHHYSETLKYQERPANYIIDANAPSTARVIYNYYGGKEIFFNISEEMLVAVDKADSGHFSREDILHPQGWVLLNYLLDPRSGLGQFSEFRISNYNLMMMLIDYCKKLSISEILKLPDIKERVDIYFKHQKISMHQLERNAIVCNQVVVVDFRDEKEILVANRFMIYAMYPECNVSVHLLKNQPKNQTILAVGRSIVNYSSTVNIGELILQYGGGGHEKAGTCSVANDRVESILEKLLEQLNLELVSMKLIEINQANEKTKVIVAEDQIVPQRTPAHPVEVTTIPVSGSALPTPVNSSPLLAQFVATPSSTNPLQVNLDAFASRAGNGKKIVSYQWESNCEACLIAEGVTSSVLFPQAGEYQITLRITDNFNQTAEATQTIKVMAKRHPPLAAFTLSPRQGPAPLTVVLDASNSVESNEDDDFNHYDWSINGQHLAGKVTTTTLTQPGIYTVILTITNSEGLTTSNIQTITVNELETTPWVSIGNHIKAALKFLGLKEHYQVGEFLKVDLMENLQINDSLQRVDLWIAVETPDGQTYFMTGSPFQPFSPEPKPFRRSLEQRSLQYRILEFEVPPNMGGNYNFYAIYNKEGADLSQLLFTQRSNLAFAMTVLSEQ</sequence>
<dbReference type="SUPFAM" id="SSF64182">
    <property type="entry name" value="DHH phosphoesterases"/>
    <property type="match status" value="1"/>
</dbReference>
<accession>A0A090AIK0</accession>
<dbReference type="CDD" id="cd00146">
    <property type="entry name" value="PKD"/>
    <property type="match status" value="1"/>
</dbReference>